<accession>A0ABV4UGL4</accession>
<gene>
    <name evidence="2" type="ORF">ABCS64_08770</name>
</gene>
<proteinExistence type="predicted"/>
<comment type="caution">
    <text evidence="2">The sequence shown here is derived from an EMBL/GenBank/DDBJ whole genome shotgun (WGS) entry which is preliminary data.</text>
</comment>
<organism evidence="2 3">
    <name type="scientific">Dentiradicibacter hellwigii</name>
    <dbReference type="NCBI Taxonomy" id="3149053"/>
    <lineage>
        <taxon>Bacteria</taxon>
        <taxon>Pseudomonadati</taxon>
        <taxon>Pseudomonadota</taxon>
        <taxon>Betaproteobacteria</taxon>
        <taxon>Rhodocyclales</taxon>
        <taxon>Rhodocyclaceae</taxon>
        <taxon>Dentiradicibacter</taxon>
    </lineage>
</organism>
<evidence type="ECO:0000313" key="2">
    <source>
        <dbReference type="EMBL" id="MFA9950403.1"/>
    </source>
</evidence>
<dbReference type="EMBL" id="JBEUWX010000002">
    <property type="protein sequence ID" value="MFA9950403.1"/>
    <property type="molecule type" value="Genomic_DNA"/>
</dbReference>
<dbReference type="Pfam" id="PF01464">
    <property type="entry name" value="SLT"/>
    <property type="match status" value="1"/>
</dbReference>
<dbReference type="Proteomes" id="UP001574673">
    <property type="component" value="Unassembled WGS sequence"/>
</dbReference>
<dbReference type="InterPro" id="IPR008258">
    <property type="entry name" value="Transglycosylase_SLT_dom_1"/>
</dbReference>
<feature type="domain" description="Transglycosylase SLT" evidence="1">
    <location>
        <begin position="66"/>
        <end position="144"/>
    </location>
</feature>
<dbReference type="RefSeq" id="WP_418891461.1">
    <property type="nucleotide sequence ID" value="NZ_JBEUWX010000002.1"/>
</dbReference>
<dbReference type="Gene3D" id="1.10.530.10">
    <property type="match status" value="1"/>
</dbReference>
<name>A0ABV4UGL4_9RHOO</name>
<evidence type="ECO:0000259" key="1">
    <source>
        <dbReference type="Pfam" id="PF01464"/>
    </source>
</evidence>
<evidence type="ECO:0000313" key="3">
    <source>
        <dbReference type="Proteomes" id="UP001574673"/>
    </source>
</evidence>
<keyword evidence="3" id="KW-1185">Reference proteome</keyword>
<dbReference type="InterPro" id="IPR023346">
    <property type="entry name" value="Lysozyme-like_dom_sf"/>
</dbReference>
<dbReference type="SUPFAM" id="SSF53955">
    <property type="entry name" value="Lysozyme-like"/>
    <property type="match status" value="1"/>
</dbReference>
<protein>
    <submittedName>
        <fullName evidence="2">Transglycosylase SLT domain-containing protein</fullName>
    </submittedName>
</protein>
<reference evidence="3" key="1">
    <citation type="submission" date="2024-06" db="EMBL/GenBank/DDBJ databases">
        <title>Radixoralia hellwigii gen. nov., sp nov., isolated from a root canal in the human oral cavity.</title>
        <authorList>
            <person name="Bartsch S."/>
            <person name="Wittmer A."/>
            <person name="Schulz A.-K."/>
            <person name="Neumann-Schaal M."/>
            <person name="Wolf J."/>
            <person name="Gronow S."/>
            <person name="Tennert C."/>
            <person name="Haecker G."/>
            <person name="Cieplik F."/>
            <person name="Al-Ahmad A."/>
        </authorList>
    </citation>
    <scope>NUCLEOTIDE SEQUENCE [LARGE SCALE GENOMIC DNA]</scope>
    <source>
        <strain evidence="3">Wk13</strain>
    </source>
</reference>
<sequence length="187" mass="20085">METVDAETDSVASSGTAESFANASAGEAKAAEAFPSYMNGALRYVSQRYKVSAEALRPIFETAHQVGREKHIDPLLIVAIIGIESSFNPLAESSFGAQGLMQVVPRFHQDKVPEGAGGQVFFDPVANIRIGTLVLQEAIERRGGLMAGLQHYAGSTDGSSWYADRVLAEKARLEQAIKRRSGKQQSA</sequence>